<keyword evidence="2" id="KW-1185">Reference proteome</keyword>
<reference evidence="1 2" key="1">
    <citation type="submission" date="2022-06" db="EMBL/GenBank/DDBJ databases">
        <title>Isolation of gut microbiota from human fecal samples.</title>
        <authorList>
            <person name="Pamer E.G."/>
            <person name="Barat B."/>
            <person name="Waligurski E."/>
            <person name="Medina S."/>
            <person name="Paddock L."/>
            <person name="Mostad J."/>
        </authorList>
    </citation>
    <scope>NUCLEOTIDE SEQUENCE [LARGE SCALE GENOMIC DNA]</scope>
    <source>
        <strain evidence="1 2">DFI.1.1</strain>
    </source>
</reference>
<evidence type="ECO:0000313" key="2">
    <source>
        <dbReference type="Proteomes" id="UP001206692"/>
    </source>
</evidence>
<dbReference type="EMBL" id="JANGEW010000035">
    <property type="protein sequence ID" value="MCQ5343639.1"/>
    <property type="molecule type" value="Genomic_DNA"/>
</dbReference>
<dbReference type="InterPro" id="IPR006597">
    <property type="entry name" value="Sel1-like"/>
</dbReference>
<dbReference type="PANTHER" id="PTHR11102">
    <property type="entry name" value="SEL-1-LIKE PROTEIN"/>
    <property type="match status" value="1"/>
</dbReference>
<name>A0ABT1SV03_9FIRM</name>
<accession>A0ABT1SV03</accession>
<dbReference type="InterPro" id="IPR050767">
    <property type="entry name" value="Sel1_AlgK"/>
</dbReference>
<dbReference type="InterPro" id="IPR011990">
    <property type="entry name" value="TPR-like_helical_dom_sf"/>
</dbReference>
<dbReference type="Gene3D" id="1.25.40.10">
    <property type="entry name" value="Tetratricopeptide repeat domain"/>
    <property type="match status" value="2"/>
</dbReference>
<evidence type="ECO:0000313" key="1">
    <source>
        <dbReference type="EMBL" id="MCQ5343639.1"/>
    </source>
</evidence>
<gene>
    <name evidence="1" type="ORF">NE675_11475</name>
</gene>
<dbReference type="RefSeq" id="WP_062411870.1">
    <property type="nucleotide sequence ID" value="NZ_JAJCIO010000039.1"/>
</dbReference>
<protein>
    <submittedName>
        <fullName evidence="1">SEL1-like repeat protein</fullName>
    </submittedName>
</protein>
<dbReference type="SMART" id="SM00671">
    <property type="entry name" value="SEL1"/>
    <property type="match status" value="5"/>
</dbReference>
<dbReference type="Proteomes" id="UP001206692">
    <property type="component" value="Unassembled WGS sequence"/>
</dbReference>
<dbReference type="SUPFAM" id="SSF81901">
    <property type="entry name" value="HCP-like"/>
    <property type="match status" value="2"/>
</dbReference>
<proteinExistence type="predicted"/>
<organism evidence="1 2">
    <name type="scientific">Megasphaera massiliensis</name>
    <dbReference type="NCBI Taxonomy" id="1232428"/>
    <lineage>
        <taxon>Bacteria</taxon>
        <taxon>Bacillati</taxon>
        <taxon>Bacillota</taxon>
        <taxon>Negativicutes</taxon>
        <taxon>Veillonellales</taxon>
        <taxon>Veillonellaceae</taxon>
        <taxon>Megasphaera</taxon>
    </lineage>
</organism>
<dbReference type="PANTHER" id="PTHR11102:SF160">
    <property type="entry name" value="ERAD-ASSOCIATED E3 UBIQUITIN-PROTEIN LIGASE COMPONENT HRD3"/>
    <property type="match status" value="1"/>
</dbReference>
<comment type="caution">
    <text evidence="1">The sequence shown here is derived from an EMBL/GenBank/DDBJ whole genome shotgun (WGS) entry which is preliminary data.</text>
</comment>
<dbReference type="Pfam" id="PF08238">
    <property type="entry name" value="Sel1"/>
    <property type="match status" value="6"/>
</dbReference>
<sequence length="650" mass="74068">MTESRFHFLEADFPCLYETCVQAEQAAESDVAMMKIRQAMELMLRDLGARNRDFFLSINELEGRAILDQETSRQFHDLRRIVNQKSDGKEATDIQSCLDQLSDLILDCGLKPEKTYGVNPFFLDEGRCLARAVKLAEDTAESESDDNWSIDPLKLADIIQNPEGLQQAQMSLSRRESETQEDFERRIAGRPPVCIGCAILDTRQKDGYTDVNFLVHHIDYNPGIRFSPVSAFYTTGVTVDKVIDGELFAKLKVHEGKVCCDYSQVSLQDGDDVISVQPICWDKLFYENDEEYNARISNLPLLPVGLGTVDRRESDLEPWKLSMDINPFRYAEPVLGNLLSPDKKMKVECHSDLVKKLCDGKLPCLLFVKLHKTWAAARSVLWREDVGEIVENNYVDAVDWLQKGYHRGYAPAQYQLGMLTLEMSKDYPNASIDISSAAYKGYAPAEYQLGNLYYNGQGVDQDYWKALEWCRKAAKHGYAPAQHQLGYFYYNGQGVEKDYRAAADWFRKAAEQGYAEAQNDLGWLYYIGAGVEHDYQTAAAWFRQGAEQGSILAQNNLGDCYYNGQGVEQDYQQAAIWYRKAAEQGYAWAQFNLATCYLDGQGVNSDWQKAAEWYEEAKVQGKDDEALQKLIQEVYEDYEFLKQDAENDLS</sequence>